<keyword evidence="1" id="KW-0812">Transmembrane</keyword>
<organism evidence="2 3">
    <name type="scientific">Cocleimonas flava</name>
    <dbReference type="NCBI Taxonomy" id="634765"/>
    <lineage>
        <taxon>Bacteria</taxon>
        <taxon>Pseudomonadati</taxon>
        <taxon>Pseudomonadota</taxon>
        <taxon>Gammaproteobacteria</taxon>
        <taxon>Thiotrichales</taxon>
        <taxon>Thiotrichaceae</taxon>
        <taxon>Cocleimonas</taxon>
    </lineage>
</organism>
<reference evidence="2 3" key="1">
    <citation type="submission" date="2019-03" db="EMBL/GenBank/DDBJ databases">
        <title>Genomic Encyclopedia of Type Strains, Phase IV (KMG-IV): sequencing the most valuable type-strain genomes for metagenomic binning, comparative biology and taxonomic classification.</title>
        <authorList>
            <person name="Goeker M."/>
        </authorList>
    </citation>
    <scope>NUCLEOTIDE SEQUENCE [LARGE SCALE GENOMIC DNA]</scope>
    <source>
        <strain evidence="2 3">DSM 24830</strain>
    </source>
</reference>
<evidence type="ECO:0000313" key="2">
    <source>
        <dbReference type="EMBL" id="TCJ87193.1"/>
    </source>
</evidence>
<feature type="transmembrane region" description="Helical" evidence="1">
    <location>
        <begin position="37"/>
        <end position="62"/>
    </location>
</feature>
<dbReference type="RefSeq" id="WP_207907020.1">
    <property type="nucleotide sequence ID" value="NZ_BAAAFU010000004.1"/>
</dbReference>
<keyword evidence="3" id="KW-1185">Reference proteome</keyword>
<gene>
    <name evidence="2" type="ORF">EV695_1698</name>
</gene>
<evidence type="ECO:0000313" key="3">
    <source>
        <dbReference type="Proteomes" id="UP000294887"/>
    </source>
</evidence>
<comment type="caution">
    <text evidence="2">The sequence shown here is derived from an EMBL/GenBank/DDBJ whole genome shotgun (WGS) entry which is preliminary data.</text>
</comment>
<name>A0A4R1F0B3_9GAMM</name>
<keyword evidence="1" id="KW-1133">Transmembrane helix</keyword>
<protein>
    <submittedName>
        <fullName evidence="2">Uncharacterized protein</fullName>
    </submittedName>
</protein>
<dbReference type="AlphaFoldDB" id="A0A4R1F0B3"/>
<dbReference type="Proteomes" id="UP000294887">
    <property type="component" value="Unassembled WGS sequence"/>
</dbReference>
<accession>A0A4R1F0B3</accession>
<feature type="transmembrane region" description="Helical" evidence="1">
    <location>
        <begin position="7"/>
        <end position="31"/>
    </location>
</feature>
<evidence type="ECO:0000256" key="1">
    <source>
        <dbReference type="SAM" id="Phobius"/>
    </source>
</evidence>
<keyword evidence="1" id="KW-0472">Membrane</keyword>
<sequence>MKTLARIGQVVFIIGLVLAVVGLIVGFTFMFQGNDKWAMRFLMAVPTGFVFLFTGLATSVMFSPRDDSELNKKRSLQDLHEDVLDPNVKK</sequence>
<proteinExistence type="predicted"/>
<dbReference type="EMBL" id="SMFQ01000003">
    <property type="protein sequence ID" value="TCJ87193.1"/>
    <property type="molecule type" value="Genomic_DNA"/>
</dbReference>